<protein>
    <recommendedName>
        <fullName evidence="1">DUF427 domain-containing protein</fullName>
    </recommendedName>
</protein>
<dbReference type="InterPro" id="IPR038694">
    <property type="entry name" value="DUF427_sf"/>
</dbReference>
<accession>A0A0E2ZPN9</accession>
<feature type="domain" description="DUF427" evidence="1">
    <location>
        <begin position="1"/>
        <end position="87"/>
    </location>
</feature>
<name>A0A0E2ZPN9_9GAMM</name>
<proteinExistence type="predicted"/>
<comment type="caution">
    <text evidence="2">The sequence shown here is derived from an EMBL/GenBank/DDBJ whole genome shotgun (WGS) entry which is preliminary data.</text>
</comment>
<evidence type="ECO:0000313" key="3">
    <source>
        <dbReference type="Proteomes" id="UP000028839"/>
    </source>
</evidence>
<evidence type="ECO:0000259" key="1">
    <source>
        <dbReference type="Pfam" id="PF04248"/>
    </source>
</evidence>
<evidence type="ECO:0000313" key="2">
    <source>
        <dbReference type="EMBL" id="KFI20327.1"/>
    </source>
</evidence>
<dbReference type="HOGENOM" id="CLU_126578_1_1_6"/>
<organism evidence="2 3">
    <name type="scientific">Nitrosococcus oceani C-27</name>
    <dbReference type="NCBI Taxonomy" id="314279"/>
    <lineage>
        <taxon>Bacteria</taxon>
        <taxon>Pseudomonadati</taxon>
        <taxon>Pseudomonadota</taxon>
        <taxon>Gammaproteobacteria</taxon>
        <taxon>Chromatiales</taxon>
        <taxon>Chromatiaceae</taxon>
        <taxon>Nitrosococcus</taxon>
    </lineage>
</organism>
<dbReference type="PANTHER" id="PTHR34310:SF5">
    <property type="entry name" value="DUF427 DOMAIN PROTEIN (AFU_ORTHOLOGUE AFUA_3G02220)"/>
    <property type="match status" value="1"/>
</dbReference>
<dbReference type="InterPro" id="IPR007361">
    <property type="entry name" value="DUF427"/>
</dbReference>
<dbReference type="EMBL" id="JPGN01000023">
    <property type="protein sequence ID" value="KFI20327.1"/>
    <property type="molecule type" value="Genomic_DNA"/>
</dbReference>
<dbReference type="PANTHER" id="PTHR34310">
    <property type="entry name" value="DUF427 DOMAIN PROTEIN (AFU_ORTHOLOGUE AFUA_3G02220)"/>
    <property type="match status" value="1"/>
</dbReference>
<dbReference type="Proteomes" id="UP000028839">
    <property type="component" value="Unassembled WGS sequence"/>
</dbReference>
<sequence length="93" mass="10641">MKAVWKGATLAESEKTAVVENNHYFPPDSINKEYFRGSDKHTICPWKGKASYYHIIVGDQLNADAAWYYPAPKKAAAHIKNYLAFWHGVEVRE</sequence>
<reference evidence="2 3" key="1">
    <citation type="submission" date="2014-07" db="EMBL/GenBank/DDBJ databases">
        <title>Comparative analysis of Nitrosococcus oceani genome inventories of strains from Pacific and Atlantic gyres.</title>
        <authorList>
            <person name="Lim C.K."/>
            <person name="Wang L."/>
            <person name="Sayavedra-Soto L.A."/>
            <person name="Klotz M.G."/>
        </authorList>
    </citation>
    <scope>NUCLEOTIDE SEQUENCE [LARGE SCALE GENOMIC DNA]</scope>
    <source>
        <strain evidence="2 3">C-27</strain>
    </source>
</reference>
<dbReference type="OrthoDB" id="4565346at2"/>
<dbReference type="Gene3D" id="2.170.150.40">
    <property type="entry name" value="Domain of unknown function (DUF427)"/>
    <property type="match status" value="1"/>
</dbReference>
<dbReference type="Pfam" id="PF04248">
    <property type="entry name" value="NTP_transf_9"/>
    <property type="match status" value="1"/>
</dbReference>
<dbReference type="AlphaFoldDB" id="A0A0E2ZPN9"/>
<gene>
    <name evidence="2" type="ORF">IB75_04225</name>
</gene>